<organism evidence="2 3">
    <name type="scientific">Mycena maculata</name>
    <dbReference type="NCBI Taxonomy" id="230809"/>
    <lineage>
        <taxon>Eukaryota</taxon>
        <taxon>Fungi</taxon>
        <taxon>Dikarya</taxon>
        <taxon>Basidiomycota</taxon>
        <taxon>Agaricomycotina</taxon>
        <taxon>Agaricomycetes</taxon>
        <taxon>Agaricomycetidae</taxon>
        <taxon>Agaricales</taxon>
        <taxon>Marasmiineae</taxon>
        <taxon>Mycenaceae</taxon>
        <taxon>Mycena</taxon>
    </lineage>
</organism>
<evidence type="ECO:0000256" key="1">
    <source>
        <dbReference type="SAM" id="MobiDB-lite"/>
    </source>
</evidence>
<gene>
    <name evidence="2" type="ORF">DFH07DRAFT_951613</name>
</gene>
<feature type="region of interest" description="Disordered" evidence="1">
    <location>
        <begin position="152"/>
        <end position="207"/>
    </location>
</feature>
<dbReference type="AlphaFoldDB" id="A0AAD7NV74"/>
<accession>A0AAD7NV74</accession>
<reference evidence="2" key="1">
    <citation type="submission" date="2023-03" db="EMBL/GenBank/DDBJ databases">
        <title>Massive genome expansion in bonnet fungi (Mycena s.s.) driven by repeated elements and novel gene families across ecological guilds.</title>
        <authorList>
            <consortium name="Lawrence Berkeley National Laboratory"/>
            <person name="Harder C.B."/>
            <person name="Miyauchi S."/>
            <person name="Viragh M."/>
            <person name="Kuo A."/>
            <person name="Thoen E."/>
            <person name="Andreopoulos B."/>
            <person name="Lu D."/>
            <person name="Skrede I."/>
            <person name="Drula E."/>
            <person name="Henrissat B."/>
            <person name="Morin E."/>
            <person name="Kohler A."/>
            <person name="Barry K."/>
            <person name="LaButti K."/>
            <person name="Morin E."/>
            <person name="Salamov A."/>
            <person name="Lipzen A."/>
            <person name="Mereny Z."/>
            <person name="Hegedus B."/>
            <person name="Baldrian P."/>
            <person name="Stursova M."/>
            <person name="Weitz H."/>
            <person name="Taylor A."/>
            <person name="Grigoriev I.V."/>
            <person name="Nagy L.G."/>
            <person name="Martin F."/>
            <person name="Kauserud H."/>
        </authorList>
    </citation>
    <scope>NUCLEOTIDE SEQUENCE</scope>
    <source>
        <strain evidence="2">CBHHK188m</strain>
    </source>
</reference>
<comment type="caution">
    <text evidence="2">The sequence shown here is derived from an EMBL/GenBank/DDBJ whole genome shotgun (WGS) entry which is preliminary data.</text>
</comment>
<dbReference type="EMBL" id="JARJLG010000012">
    <property type="protein sequence ID" value="KAJ7776479.1"/>
    <property type="molecule type" value="Genomic_DNA"/>
</dbReference>
<protein>
    <submittedName>
        <fullName evidence="2">Uncharacterized protein</fullName>
    </submittedName>
</protein>
<feature type="compositionally biased region" description="Basic and acidic residues" evidence="1">
    <location>
        <begin position="313"/>
        <end position="336"/>
    </location>
</feature>
<sequence length="366" mass="39584">MPKFYCDVPYHPDPAQPDLPTASQKLYLVTGIGKIGDRPVIQGAYSSWNSSGGSLLPRGVTVKGYELHEHGTMHSAWRAGCNRGEHDHPADPNAVRISVPLPAPGSPLASSSPRASPAVSSAGASLAPALAQCSRWGNMNMPLPAYLWTPEASPTPQSASTPTRSKTKVKMFEKDSTPRRNTSKTPKTIVISSRSPSPAEGSSTSRRPIVRAARHPVVPAPGVQSFAVRSGSQGWLYSDLADARNKYNALINDGLKAEFTMARGFMHALSFVDGEPAPGTEEAARRAAWTAEEARALSDNVAAAQRRREITEELATYRDGESSHSSDESDDRRMTDDLAEELELRGAYGENWRQARKLGKGNALWR</sequence>
<proteinExistence type="predicted"/>
<feature type="region of interest" description="Disordered" evidence="1">
    <location>
        <begin position="83"/>
        <end position="120"/>
    </location>
</feature>
<feature type="compositionally biased region" description="Low complexity" evidence="1">
    <location>
        <begin position="106"/>
        <end position="120"/>
    </location>
</feature>
<evidence type="ECO:0000313" key="3">
    <source>
        <dbReference type="Proteomes" id="UP001215280"/>
    </source>
</evidence>
<name>A0AAD7NV74_9AGAR</name>
<feature type="region of interest" description="Disordered" evidence="1">
    <location>
        <begin position="313"/>
        <end position="337"/>
    </location>
</feature>
<evidence type="ECO:0000313" key="2">
    <source>
        <dbReference type="EMBL" id="KAJ7776479.1"/>
    </source>
</evidence>
<keyword evidence="3" id="KW-1185">Reference proteome</keyword>
<dbReference type="Proteomes" id="UP001215280">
    <property type="component" value="Unassembled WGS sequence"/>
</dbReference>
<feature type="compositionally biased region" description="Polar residues" evidence="1">
    <location>
        <begin position="152"/>
        <end position="164"/>
    </location>
</feature>
<feature type="compositionally biased region" description="Low complexity" evidence="1">
    <location>
        <begin position="192"/>
        <end position="206"/>
    </location>
</feature>